<dbReference type="EMBL" id="JAVFKY010000005">
    <property type="protein sequence ID" value="KAK5575582.1"/>
    <property type="molecule type" value="Genomic_DNA"/>
</dbReference>
<dbReference type="PROSITE" id="PS51419">
    <property type="entry name" value="RAB"/>
    <property type="match status" value="1"/>
</dbReference>
<dbReference type="NCBIfam" id="TIGR00231">
    <property type="entry name" value="small_GTP"/>
    <property type="match status" value="1"/>
</dbReference>
<dbReference type="SMART" id="SM00173">
    <property type="entry name" value="RAS"/>
    <property type="match status" value="1"/>
</dbReference>
<dbReference type="InterPro" id="IPR001806">
    <property type="entry name" value="Small_GTPase"/>
</dbReference>
<organism evidence="3 4">
    <name type="scientific">Dictyostelium firmibasis</name>
    <dbReference type="NCBI Taxonomy" id="79012"/>
    <lineage>
        <taxon>Eukaryota</taxon>
        <taxon>Amoebozoa</taxon>
        <taxon>Evosea</taxon>
        <taxon>Eumycetozoa</taxon>
        <taxon>Dictyostelia</taxon>
        <taxon>Dictyosteliales</taxon>
        <taxon>Dictyosteliaceae</taxon>
        <taxon>Dictyostelium</taxon>
    </lineage>
</organism>
<keyword evidence="2" id="KW-0342">GTP-binding</keyword>
<evidence type="ECO:0000313" key="3">
    <source>
        <dbReference type="EMBL" id="KAK5575582.1"/>
    </source>
</evidence>
<dbReference type="InterPro" id="IPR020849">
    <property type="entry name" value="Small_GTPase_Ras-type"/>
</dbReference>
<evidence type="ECO:0000313" key="4">
    <source>
        <dbReference type="Proteomes" id="UP001344447"/>
    </source>
</evidence>
<dbReference type="SMART" id="SM00175">
    <property type="entry name" value="RAB"/>
    <property type="match status" value="1"/>
</dbReference>
<dbReference type="SMART" id="SM00174">
    <property type="entry name" value="RHO"/>
    <property type="match status" value="1"/>
</dbReference>
<evidence type="ECO:0000256" key="1">
    <source>
        <dbReference type="ARBA" id="ARBA00022741"/>
    </source>
</evidence>
<dbReference type="CDD" id="cd00876">
    <property type="entry name" value="Ras"/>
    <property type="match status" value="1"/>
</dbReference>
<gene>
    <name evidence="3" type="ORF">RB653_006715</name>
</gene>
<dbReference type="PROSITE" id="PS51421">
    <property type="entry name" value="RAS"/>
    <property type="match status" value="1"/>
</dbReference>
<comment type="caution">
    <text evidence="3">The sequence shown here is derived from an EMBL/GenBank/DDBJ whole genome shotgun (WGS) entry which is preliminary data.</text>
</comment>
<dbReference type="Proteomes" id="UP001344447">
    <property type="component" value="Unassembled WGS sequence"/>
</dbReference>
<reference evidence="3 4" key="1">
    <citation type="submission" date="2023-11" db="EMBL/GenBank/DDBJ databases">
        <title>Dfirmibasis_genome.</title>
        <authorList>
            <person name="Edelbroek B."/>
            <person name="Kjellin J."/>
            <person name="Jerlstrom-Hultqvist J."/>
            <person name="Soderbom F."/>
        </authorList>
    </citation>
    <scope>NUCLEOTIDE SEQUENCE [LARGE SCALE GENOMIC DNA]</scope>
    <source>
        <strain evidence="3 4">TNS-C-14</strain>
    </source>
</reference>
<dbReference type="AlphaFoldDB" id="A0AAN7TKN3"/>
<dbReference type="PRINTS" id="PR00449">
    <property type="entry name" value="RASTRNSFRMNG"/>
</dbReference>
<dbReference type="Gene3D" id="3.40.50.300">
    <property type="entry name" value="P-loop containing nucleotide triphosphate hydrolases"/>
    <property type="match status" value="1"/>
</dbReference>
<dbReference type="InterPro" id="IPR005225">
    <property type="entry name" value="Small_GTP-bd"/>
</dbReference>
<proteinExistence type="predicted"/>
<dbReference type="Pfam" id="PF00071">
    <property type="entry name" value="Ras"/>
    <property type="match status" value="1"/>
</dbReference>
<evidence type="ECO:0000256" key="2">
    <source>
        <dbReference type="ARBA" id="ARBA00023134"/>
    </source>
</evidence>
<protein>
    <submittedName>
        <fullName evidence="3">Uncharacterized protein</fullName>
    </submittedName>
</protein>
<sequence length="210" mass="24206">MSGFVNYNNISIRLCVLGDGGVGKTSVTIQFVSNNFLNCYDPTIEDLYRKQYVIDDQVYMLDILDTAGQDELTPIRNHWIRSCESFILVYSITSRSSFDQIQFYRDLIVSLLDRDNVPIMMIGNKSDLEYERIVTYQEGKDLANRLGMSFMEVSAKNRSIIEEVFNETVRNSKKIGQKSKKGKSIGNKKSIIKKFNQKVNNTFNSIFRMI</sequence>
<accession>A0AAN7TKN3</accession>
<dbReference type="PANTHER" id="PTHR24070">
    <property type="entry name" value="RAS, DI-RAS, AND RHEB FAMILY MEMBERS OF SMALL GTPASE SUPERFAMILY"/>
    <property type="match status" value="1"/>
</dbReference>
<dbReference type="GO" id="GO:0005525">
    <property type="term" value="F:GTP binding"/>
    <property type="evidence" value="ECO:0007669"/>
    <property type="project" value="UniProtKB-KW"/>
</dbReference>
<dbReference type="GO" id="GO:0003924">
    <property type="term" value="F:GTPase activity"/>
    <property type="evidence" value="ECO:0007669"/>
    <property type="project" value="InterPro"/>
</dbReference>
<keyword evidence="1" id="KW-0547">Nucleotide-binding</keyword>
<dbReference type="GO" id="GO:0016020">
    <property type="term" value="C:membrane"/>
    <property type="evidence" value="ECO:0007669"/>
    <property type="project" value="InterPro"/>
</dbReference>
<dbReference type="SUPFAM" id="SSF52540">
    <property type="entry name" value="P-loop containing nucleoside triphosphate hydrolases"/>
    <property type="match status" value="1"/>
</dbReference>
<dbReference type="PROSITE" id="PS51420">
    <property type="entry name" value="RHO"/>
    <property type="match status" value="1"/>
</dbReference>
<dbReference type="FunFam" id="3.40.50.300:FF:001423">
    <property type="entry name" value="Ras family GTPase"/>
    <property type="match status" value="1"/>
</dbReference>
<dbReference type="InterPro" id="IPR027417">
    <property type="entry name" value="P-loop_NTPase"/>
</dbReference>
<name>A0AAN7TKN3_9MYCE</name>
<dbReference type="GO" id="GO:0007165">
    <property type="term" value="P:signal transduction"/>
    <property type="evidence" value="ECO:0007669"/>
    <property type="project" value="InterPro"/>
</dbReference>
<keyword evidence="4" id="KW-1185">Reference proteome</keyword>